<dbReference type="SUPFAM" id="SSF141868">
    <property type="entry name" value="EAL domain-like"/>
    <property type="match status" value="1"/>
</dbReference>
<feature type="transmembrane region" description="Helical" evidence="1">
    <location>
        <begin position="73"/>
        <end position="93"/>
    </location>
</feature>
<feature type="transmembrane region" description="Helical" evidence="1">
    <location>
        <begin position="43"/>
        <end position="61"/>
    </location>
</feature>
<name>A0ABU1HE52_9GAMM</name>
<dbReference type="Proteomes" id="UP001251374">
    <property type="component" value="Unassembled WGS sequence"/>
</dbReference>
<evidence type="ECO:0000313" key="3">
    <source>
        <dbReference type="EMBL" id="MDR5905748.1"/>
    </source>
</evidence>
<proteinExistence type="predicted"/>
<dbReference type="InterPro" id="IPR035919">
    <property type="entry name" value="EAL_sf"/>
</dbReference>
<accession>A0ABU1HE52</accession>
<feature type="domain" description="EAL" evidence="2">
    <location>
        <begin position="273"/>
        <end position="530"/>
    </location>
</feature>
<keyword evidence="4" id="KW-1185">Reference proteome</keyword>
<sequence>MLVVMALWQFGASDQIPQRWVPYAALCTPILAIYLLPTGLSRMVVPVFMLAWTAIHLHLYTDPAAGFDDVAMLNSQMIIFTAALVGFIAIEAVHAHETTNRKLEAARLHDGLTGLYNDLGLNHHMRHHLAAEQYALIGIQIPDIDDLATLTGVDEVHRLEQGIANILRGCIAASEGLGARLQPGLFAVLMVSRHVQAPLILSRLRHALRHSEHVSAARLNMRIALIDTLTPGDRRHLTSLLLISCQRAGHHDQAGFYHHQASAFELIEQHHEALNWARRLRHALAGDKSHGHFTLFAQPILEHKHPGEHRAEILIRWQRPDGSLCGADTFLRVAETFGLMPQLDEWVINHALGKLANHPGGQQLTMVSINLSGHSLASPGLPEIVDNALALHGWAPQELCLEITETCDIRDTQAAQRNIDAIQARGVSLAIDDFGTGLATFDYLKHYAVEEIKIDGSFIRDVATSGLDQEIVRSTCALANYLNVRVVAEFVENQAQIDILAGLGVDFLQGFGIAHPMPLDDYLEHLVEGVTVTSAYK</sequence>
<dbReference type="InterPro" id="IPR043128">
    <property type="entry name" value="Rev_trsase/Diguanyl_cyclase"/>
</dbReference>
<dbReference type="InterPro" id="IPR029787">
    <property type="entry name" value="Nucleotide_cyclase"/>
</dbReference>
<keyword evidence="1" id="KW-1133">Transmembrane helix</keyword>
<reference evidence="3 4" key="1">
    <citation type="submission" date="2023-04" db="EMBL/GenBank/DDBJ databases">
        <title>A long-awaited taxogenomic arrangement of the family Halomonadaceae.</title>
        <authorList>
            <person name="De La Haba R."/>
            <person name="Chuvochina M."/>
            <person name="Wittouck S."/>
            <person name="Arahal D.R."/>
            <person name="Sanchez-Porro C."/>
            <person name="Hugenholtz P."/>
            <person name="Ventosa A."/>
        </authorList>
    </citation>
    <scope>NUCLEOTIDE SEQUENCE [LARGE SCALE GENOMIC DNA]</scope>
    <source>
        <strain evidence="3 4">DSM 26770</strain>
    </source>
</reference>
<dbReference type="PANTHER" id="PTHR33121:SF79">
    <property type="entry name" value="CYCLIC DI-GMP PHOSPHODIESTERASE PDED-RELATED"/>
    <property type="match status" value="1"/>
</dbReference>
<dbReference type="InterPro" id="IPR050706">
    <property type="entry name" value="Cyclic-di-GMP_PDE-like"/>
</dbReference>
<dbReference type="Gene3D" id="3.20.20.450">
    <property type="entry name" value="EAL domain"/>
    <property type="match status" value="1"/>
</dbReference>
<dbReference type="RefSeq" id="WP_309720861.1">
    <property type="nucleotide sequence ID" value="NZ_JARWAM010000007.1"/>
</dbReference>
<dbReference type="SMART" id="SM00052">
    <property type="entry name" value="EAL"/>
    <property type="match status" value="1"/>
</dbReference>
<dbReference type="SMART" id="SM00267">
    <property type="entry name" value="GGDEF"/>
    <property type="match status" value="1"/>
</dbReference>
<keyword evidence="1" id="KW-0812">Transmembrane</keyword>
<dbReference type="EMBL" id="JARWAM010000007">
    <property type="protein sequence ID" value="MDR5905748.1"/>
    <property type="molecule type" value="Genomic_DNA"/>
</dbReference>
<dbReference type="InterPro" id="IPR000160">
    <property type="entry name" value="GGDEF_dom"/>
</dbReference>
<protein>
    <submittedName>
        <fullName evidence="3">Bifunctional diguanylate cyclase/phosphodiesterase</fullName>
    </submittedName>
</protein>
<feature type="transmembrane region" description="Helical" evidence="1">
    <location>
        <begin position="20"/>
        <end position="36"/>
    </location>
</feature>
<dbReference type="InterPro" id="IPR001633">
    <property type="entry name" value="EAL_dom"/>
</dbReference>
<evidence type="ECO:0000313" key="4">
    <source>
        <dbReference type="Proteomes" id="UP001251374"/>
    </source>
</evidence>
<dbReference type="SUPFAM" id="SSF55073">
    <property type="entry name" value="Nucleotide cyclase"/>
    <property type="match status" value="1"/>
</dbReference>
<organism evidence="3 4">
    <name type="scientific">Franzmannia qiaohouensis</name>
    <dbReference type="NCBI Taxonomy" id="1329370"/>
    <lineage>
        <taxon>Bacteria</taxon>
        <taxon>Pseudomonadati</taxon>
        <taxon>Pseudomonadota</taxon>
        <taxon>Gammaproteobacteria</taxon>
        <taxon>Oceanospirillales</taxon>
        <taxon>Halomonadaceae</taxon>
        <taxon>Franzmannia</taxon>
    </lineage>
</organism>
<keyword evidence="1" id="KW-0472">Membrane</keyword>
<comment type="caution">
    <text evidence="3">The sequence shown here is derived from an EMBL/GenBank/DDBJ whole genome shotgun (WGS) entry which is preliminary data.</text>
</comment>
<gene>
    <name evidence="3" type="ORF">QC821_10725</name>
</gene>
<evidence type="ECO:0000259" key="2">
    <source>
        <dbReference type="PROSITE" id="PS50883"/>
    </source>
</evidence>
<dbReference type="PANTHER" id="PTHR33121">
    <property type="entry name" value="CYCLIC DI-GMP PHOSPHODIESTERASE PDEF"/>
    <property type="match status" value="1"/>
</dbReference>
<dbReference type="Pfam" id="PF00563">
    <property type="entry name" value="EAL"/>
    <property type="match status" value="1"/>
</dbReference>
<evidence type="ECO:0000256" key="1">
    <source>
        <dbReference type="SAM" id="Phobius"/>
    </source>
</evidence>
<dbReference type="Gene3D" id="3.30.70.270">
    <property type="match status" value="1"/>
</dbReference>
<dbReference type="PROSITE" id="PS50883">
    <property type="entry name" value="EAL"/>
    <property type="match status" value="1"/>
</dbReference>
<dbReference type="CDD" id="cd01948">
    <property type="entry name" value="EAL"/>
    <property type="match status" value="1"/>
</dbReference>